<accession>A0A1M6UUZ5</accession>
<feature type="active site" description="Proton donor" evidence="12">
    <location>
        <position position="379"/>
    </location>
</feature>
<feature type="binding site" evidence="13">
    <location>
        <position position="321"/>
    </location>
    <ligand>
        <name>Zn(2+)</name>
        <dbReference type="ChEBI" id="CHEBI:29105"/>
        <note>catalytic</note>
    </ligand>
</feature>
<keyword evidence="16" id="KW-1185">Reference proteome</keyword>
<evidence type="ECO:0000256" key="9">
    <source>
        <dbReference type="ARBA" id="ARBA00022801"/>
    </source>
</evidence>
<dbReference type="GO" id="GO:0006508">
    <property type="term" value="P:proteolysis"/>
    <property type="evidence" value="ECO:0007669"/>
    <property type="project" value="UniProtKB-KW"/>
</dbReference>
<dbReference type="GO" id="GO:0005737">
    <property type="term" value="C:cytoplasm"/>
    <property type="evidence" value="ECO:0007669"/>
    <property type="project" value="UniProtKB-SubCell"/>
</dbReference>
<name>A0A1M6UUZ5_9BACT</name>
<dbReference type="EC" id="3.4.11.2" evidence="4"/>
<dbReference type="RefSeq" id="WP_072715691.1">
    <property type="nucleotide sequence ID" value="NZ_FRAU01000005.1"/>
</dbReference>
<dbReference type="PANTHER" id="PTHR45726:SF3">
    <property type="entry name" value="LEUKOTRIENE A-4 HYDROLASE"/>
    <property type="match status" value="1"/>
</dbReference>
<evidence type="ECO:0000256" key="2">
    <source>
        <dbReference type="ARBA" id="ARBA00004496"/>
    </source>
</evidence>
<dbReference type="PANTHER" id="PTHR45726">
    <property type="entry name" value="LEUKOTRIENE A-4 HYDROLASE"/>
    <property type="match status" value="1"/>
</dbReference>
<evidence type="ECO:0000256" key="3">
    <source>
        <dbReference type="ARBA" id="ARBA00010136"/>
    </source>
</evidence>
<dbReference type="GO" id="GO:0008270">
    <property type="term" value="F:zinc ion binding"/>
    <property type="evidence" value="ECO:0007669"/>
    <property type="project" value="InterPro"/>
</dbReference>
<dbReference type="PRINTS" id="PR00756">
    <property type="entry name" value="ALADIPTASE"/>
</dbReference>
<dbReference type="EMBL" id="FRAU01000005">
    <property type="protein sequence ID" value="SHK72941.1"/>
    <property type="molecule type" value="Genomic_DNA"/>
</dbReference>
<evidence type="ECO:0000256" key="12">
    <source>
        <dbReference type="PIRSR" id="PIRSR634015-1"/>
    </source>
</evidence>
<evidence type="ECO:0000256" key="1">
    <source>
        <dbReference type="ARBA" id="ARBA00000098"/>
    </source>
</evidence>
<keyword evidence="10 13" id="KW-0862">Zinc</keyword>
<keyword evidence="6" id="KW-0963">Cytoplasm</keyword>
<comment type="catalytic activity">
    <reaction evidence="1">
        <text>Release of an N-terminal amino acid, Xaa-|-Yaa- from a peptide, amide or arylamide. Xaa is preferably Ala, but may be most amino acids including Pro (slow action). When a terminal hydrophobic residue is followed by a prolyl residue, the two may be released as an intact Xaa-Pro dipeptide.</text>
        <dbReference type="EC" id="3.4.11.2"/>
    </reaction>
</comment>
<dbReference type="GO" id="GO:0008237">
    <property type="term" value="F:metallopeptidase activity"/>
    <property type="evidence" value="ECO:0007669"/>
    <property type="project" value="UniProtKB-KW"/>
</dbReference>
<feature type="binding site" evidence="13">
    <location>
        <position position="302"/>
    </location>
    <ligand>
        <name>Zn(2+)</name>
        <dbReference type="ChEBI" id="CHEBI:29105"/>
        <note>catalytic</note>
    </ligand>
</feature>
<evidence type="ECO:0000256" key="11">
    <source>
        <dbReference type="ARBA" id="ARBA00023049"/>
    </source>
</evidence>
<dbReference type="InterPro" id="IPR027268">
    <property type="entry name" value="Peptidase_M4/M1_CTD_sf"/>
</dbReference>
<reference evidence="16" key="1">
    <citation type="submission" date="2016-11" db="EMBL/GenBank/DDBJ databases">
        <authorList>
            <person name="Varghese N."/>
            <person name="Submissions S."/>
        </authorList>
    </citation>
    <scope>NUCLEOTIDE SEQUENCE [LARGE SCALE GENOMIC DNA]</scope>
    <source>
        <strain evidence="16">DSM 22212</strain>
    </source>
</reference>
<keyword evidence="9" id="KW-0378">Hydrolase</keyword>
<gene>
    <name evidence="15" type="ORF">SAMN04488087_1873</name>
</gene>
<evidence type="ECO:0000256" key="8">
    <source>
        <dbReference type="ARBA" id="ARBA00022723"/>
    </source>
</evidence>
<dbReference type="InterPro" id="IPR014782">
    <property type="entry name" value="Peptidase_M1_dom"/>
</dbReference>
<dbReference type="SUPFAM" id="SSF55486">
    <property type="entry name" value="Metalloproteases ('zincins'), catalytic domain"/>
    <property type="match status" value="1"/>
</dbReference>
<dbReference type="STRING" id="633813.SAMN04488087_1873"/>
<evidence type="ECO:0000256" key="10">
    <source>
        <dbReference type="ARBA" id="ARBA00022833"/>
    </source>
</evidence>
<sequence>MPSDKGITGLTGWGTWLALLLWVGCGVPPRPAYLPPVGIDVWHYEVTLRLDPETRRLEGRVTLEVRRTPSATELPLCFDMLTVDSAWVDGQAVAPVRREGRLIIPLNGTLRNRITLAYHGIPPEGLYEATYLGQRVVFTDSWPYRGCAWLPAVHHPSDPATLTLRLLIPRGYQAAGTGRLVQIDTLTEHVRFHWQLDATAPTYSFAFAVANFVRVDTIADHSIPIHYYLLPSDRDRAYRLRRTPEALRWLSRWLGAYPYRSYTVVQVPIGYAGMENASASFLRADLFELGDVEGVQVHELVHQWFGNRVSIAGWRDLWLAEGMATYLTTLFYEDFDGLEVARRQWVDMARLTPDALRLHGALVPGRYVDPETHLTWVPYRKGACVLHLLRLKLGDATFRRALQTIYYRFAGKPLSTEGFRAVLEEISGQELGPLFDYWIYGDRLPELRVWWHAKQRRLTWKVVGDAGTLQGVPFQLAIRQGTQVRYVDARAAALHLPEATEQPEVAPVGILMRVVYP</sequence>
<keyword evidence="7" id="KW-0645">Protease</keyword>
<evidence type="ECO:0000313" key="16">
    <source>
        <dbReference type="Proteomes" id="UP000185812"/>
    </source>
</evidence>
<dbReference type="InterPro" id="IPR042097">
    <property type="entry name" value="Aminopeptidase_N-like_N_sf"/>
</dbReference>
<keyword evidence="8 13" id="KW-0479">Metal-binding</keyword>
<dbReference type="OrthoDB" id="100605at2"/>
<comment type="similarity">
    <text evidence="3">Belongs to the peptidase M1 family.</text>
</comment>
<dbReference type="InterPro" id="IPR034015">
    <property type="entry name" value="M1_LTA4H"/>
</dbReference>
<dbReference type="SUPFAM" id="SSF63737">
    <property type="entry name" value="Leukotriene A4 hydrolase N-terminal domain"/>
    <property type="match status" value="1"/>
</dbReference>
<evidence type="ECO:0000313" key="15">
    <source>
        <dbReference type="EMBL" id="SHK72941.1"/>
    </source>
</evidence>
<evidence type="ECO:0000259" key="14">
    <source>
        <dbReference type="Pfam" id="PF01433"/>
    </source>
</evidence>
<keyword evidence="11" id="KW-0482">Metalloprotease</keyword>
<dbReference type="AlphaFoldDB" id="A0A1M6UUZ5"/>
<dbReference type="InterPro" id="IPR001930">
    <property type="entry name" value="Peptidase_M1"/>
</dbReference>
<organism evidence="15 16">
    <name type="scientific">Rhodothermus profundi</name>
    <dbReference type="NCBI Taxonomy" id="633813"/>
    <lineage>
        <taxon>Bacteria</taxon>
        <taxon>Pseudomonadati</taxon>
        <taxon>Rhodothermota</taxon>
        <taxon>Rhodothermia</taxon>
        <taxon>Rhodothermales</taxon>
        <taxon>Rhodothermaceae</taxon>
        <taxon>Rhodothermus</taxon>
    </lineage>
</organism>
<comment type="cofactor">
    <cofactor evidence="13">
        <name>Zn(2+)</name>
        <dbReference type="ChEBI" id="CHEBI:29105"/>
    </cofactor>
    <text evidence="13">Binds 1 zinc ion per subunit.</text>
</comment>
<feature type="domain" description="Peptidase M1 membrane alanine aminopeptidase" evidence="14">
    <location>
        <begin position="240"/>
        <end position="438"/>
    </location>
</feature>
<dbReference type="Gene3D" id="2.60.40.1730">
    <property type="entry name" value="tricorn interacting facor f3 domain"/>
    <property type="match status" value="1"/>
</dbReference>
<proteinExistence type="inferred from homology"/>
<dbReference type="PROSITE" id="PS51257">
    <property type="entry name" value="PROKAR_LIPOPROTEIN"/>
    <property type="match status" value="1"/>
</dbReference>
<evidence type="ECO:0000256" key="4">
    <source>
        <dbReference type="ARBA" id="ARBA00012564"/>
    </source>
</evidence>
<evidence type="ECO:0000256" key="5">
    <source>
        <dbReference type="ARBA" id="ARBA00015611"/>
    </source>
</evidence>
<dbReference type="Gene3D" id="1.10.390.10">
    <property type="entry name" value="Neutral Protease Domain 2"/>
    <property type="match status" value="1"/>
</dbReference>
<comment type="subcellular location">
    <subcellularLocation>
        <location evidence="2">Cytoplasm</location>
    </subcellularLocation>
</comment>
<feature type="binding site" evidence="13">
    <location>
        <position position="298"/>
    </location>
    <ligand>
        <name>Zn(2+)</name>
        <dbReference type="ChEBI" id="CHEBI:29105"/>
        <note>catalytic</note>
    </ligand>
</feature>
<dbReference type="Proteomes" id="UP000185812">
    <property type="component" value="Unassembled WGS sequence"/>
</dbReference>
<evidence type="ECO:0000256" key="6">
    <source>
        <dbReference type="ARBA" id="ARBA00022490"/>
    </source>
</evidence>
<dbReference type="Pfam" id="PF01433">
    <property type="entry name" value="Peptidase_M1"/>
    <property type="match status" value="1"/>
</dbReference>
<feature type="active site" description="Proton acceptor" evidence="12">
    <location>
        <position position="299"/>
    </location>
</feature>
<evidence type="ECO:0000256" key="13">
    <source>
        <dbReference type="PIRSR" id="PIRSR634015-3"/>
    </source>
</evidence>
<dbReference type="CDD" id="cd09603">
    <property type="entry name" value="M1_APN_like"/>
    <property type="match status" value="1"/>
</dbReference>
<evidence type="ECO:0000256" key="7">
    <source>
        <dbReference type="ARBA" id="ARBA00022670"/>
    </source>
</evidence>
<protein>
    <recommendedName>
        <fullName evidence="5">Aminopeptidase N</fullName>
        <ecNumber evidence="4">3.4.11.2</ecNumber>
    </recommendedName>
</protein>
<dbReference type="GO" id="GO:0016285">
    <property type="term" value="F:alanyl aminopeptidase activity"/>
    <property type="evidence" value="ECO:0007669"/>
    <property type="project" value="UniProtKB-EC"/>
</dbReference>